<gene>
    <name evidence="3" type="ORF">ACFQJC_06700</name>
</gene>
<feature type="transmembrane region" description="Helical" evidence="2">
    <location>
        <begin position="59"/>
        <end position="76"/>
    </location>
</feature>
<keyword evidence="2" id="KW-0812">Transmembrane</keyword>
<dbReference type="Proteomes" id="UP001596481">
    <property type="component" value="Unassembled WGS sequence"/>
</dbReference>
<dbReference type="AlphaFoldDB" id="A0ABD5ZD42"/>
<evidence type="ECO:0008006" key="5">
    <source>
        <dbReference type="Google" id="ProtNLM"/>
    </source>
</evidence>
<evidence type="ECO:0000256" key="2">
    <source>
        <dbReference type="SAM" id="Phobius"/>
    </source>
</evidence>
<accession>A0ABD5ZD42</accession>
<evidence type="ECO:0000313" key="3">
    <source>
        <dbReference type="EMBL" id="MFC7203197.1"/>
    </source>
</evidence>
<protein>
    <recommendedName>
        <fullName evidence="5">AI-2E family transporter</fullName>
    </recommendedName>
</protein>
<name>A0ABD5ZD42_9EURY</name>
<reference evidence="3 4" key="1">
    <citation type="journal article" date="2019" name="Int. J. Syst. Evol. Microbiol.">
        <title>The Global Catalogue of Microorganisms (GCM) 10K type strain sequencing project: providing services to taxonomists for standard genome sequencing and annotation.</title>
        <authorList>
            <consortium name="The Broad Institute Genomics Platform"/>
            <consortium name="The Broad Institute Genome Sequencing Center for Infectious Disease"/>
            <person name="Wu L."/>
            <person name="Ma J."/>
        </authorList>
    </citation>
    <scope>NUCLEOTIDE SEQUENCE [LARGE SCALE GENOMIC DNA]</scope>
    <source>
        <strain evidence="3 4">DSM 29988</strain>
    </source>
</reference>
<sequence length="165" mass="17855">MGKVVYLPLVAYLGIQALNAETNHLPFVGGVLLGYVLVLDLLPQSVIQPYVSGRQFDTITLLFAYVLGPMFFGWYGFFLLPIIFIVVFEAIRIVLPGLLHGVSLGQRPVLAKETGSRPLERKIAEESGDEDGESDSSGAGHRKSPDADSGTEGEETDTEDSDTPT</sequence>
<keyword evidence="2" id="KW-1133">Transmembrane helix</keyword>
<dbReference type="EMBL" id="JBHTAA010000002">
    <property type="protein sequence ID" value="MFC7203197.1"/>
    <property type="molecule type" value="Genomic_DNA"/>
</dbReference>
<comment type="caution">
    <text evidence="3">The sequence shown here is derived from an EMBL/GenBank/DDBJ whole genome shotgun (WGS) entry which is preliminary data.</text>
</comment>
<keyword evidence="4" id="KW-1185">Reference proteome</keyword>
<proteinExistence type="predicted"/>
<evidence type="ECO:0000256" key="1">
    <source>
        <dbReference type="SAM" id="MobiDB-lite"/>
    </source>
</evidence>
<evidence type="ECO:0000313" key="4">
    <source>
        <dbReference type="Proteomes" id="UP001596481"/>
    </source>
</evidence>
<feature type="transmembrane region" description="Helical" evidence="2">
    <location>
        <begin position="30"/>
        <end position="47"/>
    </location>
</feature>
<feature type="compositionally biased region" description="Acidic residues" evidence="1">
    <location>
        <begin position="149"/>
        <end position="165"/>
    </location>
</feature>
<keyword evidence="2" id="KW-0472">Membrane</keyword>
<organism evidence="3 4">
    <name type="scientific">Haloferax namakaokahaiae</name>
    <dbReference type="NCBI Taxonomy" id="1748331"/>
    <lineage>
        <taxon>Archaea</taxon>
        <taxon>Methanobacteriati</taxon>
        <taxon>Methanobacteriota</taxon>
        <taxon>Stenosarchaea group</taxon>
        <taxon>Halobacteria</taxon>
        <taxon>Halobacteriales</taxon>
        <taxon>Haloferacaceae</taxon>
        <taxon>Haloferax</taxon>
    </lineage>
</organism>
<feature type="region of interest" description="Disordered" evidence="1">
    <location>
        <begin position="114"/>
        <end position="165"/>
    </location>
</feature>
<feature type="compositionally biased region" description="Basic and acidic residues" evidence="1">
    <location>
        <begin position="114"/>
        <end position="125"/>
    </location>
</feature>
<dbReference type="RefSeq" id="WP_390222537.1">
    <property type="nucleotide sequence ID" value="NZ_JBHTAA010000002.1"/>
</dbReference>